<protein>
    <submittedName>
        <fullName evidence="1">Uncharacterized protein</fullName>
    </submittedName>
</protein>
<dbReference type="Proteomes" id="UP000030686">
    <property type="component" value="Unassembled WGS sequence"/>
</dbReference>
<dbReference type="AlphaFoldDB" id="W6QLL2"/>
<organism evidence="1 2">
    <name type="scientific">Penicillium roqueforti (strain FM164)</name>
    <dbReference type="NCBI Taxonomy" id="1365484"/>
    <lineage>
        <taxon>Eukaryota</taxon>
        <taxon>Fungi</taxon>
        <taxon>Dikarya</taxon>
        <taxon>Ascomycota</taxon>
        <taxon>Pezizomycotina</taxon>
        <taxon>Eurotiomycetes</taxon>
        <taxon>Eurotiomycetidae</taxon>
        <taxon>Eurotiales</taxon>
        <taxon>Aspergillaceae</taxon>
        <taxon>Penicillium</taxon>
    </lineage>
</organism>
<name>W6QLL2_PENRF</name>
<keyword evidence="2" id="KW-1185">Reference proteome</keyword>
<proteinExistence type="predicted"/>
<sequence length="62" mass="7022">MLTSITVVFSNAVEMRVFFDRTCFLILYCCHVGKLTKPSLRMNMIVFAVASFFEIGGRSLLP</sequence>
<reference evidence="1" key="1">
    <citation type="journal article" date="2014" name="Nat. Commun.">
        <title>Multiple recent horizontal transfers of a large genomic region in cheese making fungi.</title>
        <authorList>
            <person name="Cheeseman K."/>
            <person name="Ropars J."/>
            <person name="Renault P."/>
            <person name="Dupont J."/>
            <person name="Gouzy J."/>
            <person name="Branca A."/>
            <person name="Abraham A.L."/>
            <person name="Ceppi M."/>
            <person name="Conseiller E."/>
            <person name="Debuchy R."/>
            <person name="Malagnac F."/>
            <person name="Goarin A."/>
            <person name="Silar P."/>
            <person name="Lacoste S."/>
            <person name="Sallet E."/>
            <person name="Bensimon A."/>
            <person name="Giraud T."/>
            <person name="Brygoo Y."/>
        </authorList>
    </citation>
    <scope>NUCLEOTIDE SEQUENCE [LARGE SCALE GENOMIC DNA]</scope>
    <source>
        <strain evidence="1">FM164</strain>
    </source>
</reference>
<evidence type="ECO:0000313" key="1">
    <source>
        <dbReference type="EMBL" id="CDM37723.1"/>
    </source>
</evidence>
<accession>W6QLL2</accession>
<gene>
    <name evidence="1" type="ORF">PROQFM164_S07g000071</name>
</gene>
<dbReference type="EMBL" id="HG792021">
    <property type="protein sequence ID" value="CDM37723.1"/>
    <property type="molecule type" value="Genomic_DNA"/>
</dbReference>
<evidence type="ECO:0000313" key="2">
    <source>
        <dbReference type="Proteomes" id="UP000030686"/>
    </source>
</evidence>